<dbReference type="EC" id="2.4.1.-" evidence="6"/>
<organism evidence="7 8">
    <name type="scientific">Odynerus spinipes</name>
    <dbReference type="NCBI Taxonomy" id="1348599"/>
    <lineage>
        <taxon>Eukaryota</taxon>
        <taxon>Metazoa</taxon>
        <taxon>Ecdysozoa</taxon>
        <taxon>Arthropoda</taxon>
        <taxon>Hexapoda</taxon>
        <taxon>Insecta</taxon>
        <taxon>Pterygota</taxon>
        <taxon>Neoptera</taxon>
        <taxon>Endopterygota</taxon>
        <taxon>Hymenoptera</taxon>
        <taxon>Apocrita</taxon>
        <taxon>Aculeata</taxon>
        <taxon>Vespoidea</taxon>
        <taxon>Vespidae</taxon>
        <taxon>Eumeninae</taxon>
        <taxon>Odynerus</taxon>
    </lineage>
</organism>
<accession>A0AAD9RMR4</accession>
<evidence type="ECO:0000313" key="7">
    <source>
        <dbReference type="EMBL" id="KAK2581991.1"/>
    </source>
</evidence>
<proteinExistence type="inferred from homology"/>
<evidence type="ECO:0000256" key="2">
    <source>
        <dbReference type="ARBA" id="ARBA00007647"/>
    </source>
</evidence>
<dbReference type="GO" id="GO:0016020">
    <property type="term" value="C:membrane"/>
    <property type="evidence" value="ECO:0007669"/>
    <property type="project" value="UniProtKB-SubCell"/>
</dbReference>
<keyword evidence="4 6" id="KW-0808">Transferase</keyword>
<dbReference type="AlphaFoldDB" id="A0AAD9RMR4"/>
<evidence type="ECO:0000256" key="1">
    <source>
        <dbReference type="ARBA" id="ARBA00004370"/>
    </source>
</evidence>
<dbReference type="GO" id="GO:0016757">
    <property type="term" value="F:glycosyltransferase activity"/>
    <property type="evidence" value="ECO:0007669"/>
    <property type="project" value="UniProtKB-UniRule"/>
</dbReference>
<dbReference type="EMBL" id="JAIFRP010000038">
    <property type="protein sequence ID" value="KAK2581991.1"/>
    <property type="molecule type" value="Genomic_DNA"/>
</dbReference>
<reference evidence="7" key="1">
    <citation type="submission" date="2021-08" db="EMBL/GenBank/DDBJ databases">
        <authorList>
            <person name="Misof B."/>
            <person name="Oliver O."/>
            <person name="Podsiadlowski L."/>
            <person name="Donath A."/>
            <person name="Peters R."/>
            <person name="Mayer C."/>
            <person name="Rust J."/>
            <person name="Gunkel S."/>
            <person name="Lesny P."/>
            <person name="Martin S."/>
            <person name="Oeyen J.P."/>
            <person name="Petersen M."/>
            <person name="Panagiotis P."/>
            <person name="Wilbrandt J."/>
            <person name="Tanja T."/>
        </authorList>
    </citation>
    <scope>NUCLEOTIDE SEQUENCE</scope>
    <source>
        <strain evidence="7">GBR_01_08_01A</strain>
        <tissue evidence="7">Thorax + abdomen</tissue>
    </source>
</reference>
<reference evidence="7" key="2">
    <citation type="journal article" date="2023" name="Commun. Biol.">
        <title>Intrasexual cuticular hydrocarbon dimorphism in a wasp sheds light on hydrocarbon biosynthesis genes in Hymenoptera.</title>
        <authorList>
            <person name="Moris V.C."/>
            <person name="Podsiadlowski L."/>
            <person name="Martin S."/>
            <person name="Oeyen J.P."/>
            <person name="Donath A."/>
            <person name="Petersen M."/>
            <person name="Wilbrandt J."/>
            <person name="Misof B."/>
            <person name="Liedtke D."/>
            <person name="Thamm M."/>
            <person name="Scheiner R."/>
            <person name="Schmitt T."/>
            <person name="Niehuis O."/>
        </authorList>
    </citation>
    <scope>NUCLEOTIDE SEQUENCE</scope>
    <source>
        <strain evidence="7">GBR_01_08_01A</strain>
    </source>
</reference>
<comment type="similarity">
    <text evidence="2 6">Belongs to the glycosyltransferase 92 family.</text>
</comment>
<evidence type="ECO:0000256" key="6">
    <source>
        <dbReference type="RuleBase" id="RU366017"/>
    </source>
</evidence>
<evidence type="ECO:0000256" key="4">
    <source>
        <dbReference type="ARBA" id="ARBA00022679"/>
    </source>
</evidence>
<comment type="subcellular location">
    <subcellularLocation>
        <location evidence="1">Membrane</location>
    </subcellularLocation>
</comment>
<keyword evidence="3 6" id="KW-0328">Glycosyltransferase</keyword>
<sequence>MLNFECIIYFEHETKSFVGNYKYVAISSTSYFSNEEEKTEYNGYYLICTYTADKVPIGVSFITESDKGTINIPILSVATQPQHLNDSSITVCVIPPLLKPMHEIDLITFLSFHELIGINNFLVYDFGIANVLNSRLKELSKNNFLQSKFTYSTVPWNFPFNTININVIKDIIEADCLHRTYNKIMYIAVLSWQEYIVLNYHNSVINLLADYKSSKLLADRYKLNTLPFCTEELVNTHSANSTLIMHRKPRFDRDITDNYPIFISKPYDVLSKSNIYTQRMAKGLILAHRYKICNDIKEIQEVTNSNTFIPRFSENITNSRIFLRLTANSSH</sequence>
<comment type="caution">
    <text evidence="7">The sequence shown here is derived from an EMBL/GenBank/DDBJ whole genome shotgun (WGS) entry which is preliminary data.</text>
</comment>
<dbReference type="Pfam" id="PF01697">
    <property type="entry name" value="Glyco_transf_92"/>
    <property type="match status" value="1"/>
</dbReference>
<evidence type="ECO:0000256" key="3">
    <source>
        <dbReference type="ARBA" id="ARBA00022676"/>
    </source>
</evidence>
<protein>
    <recommendedName>
        <fullName evidence="6">Glycosyltransferase family 92 protein</fullName>
        <ecNumber evidence="6">2.4.1.-</ecNumber>
    </recommendedName>
</protein>
<keyword evidence="5" id="KW-0472">Membrane</keyword>
<evidence type="ECO:0000256" key="5">
    <source>
        <dbReference type="ARBA" id="ARBA00023136"/>
    </source>
</evidence>
<dbReference type="Proteomes" id="UP001258017">
    <property type="component" value="Unassembled WGS sequence"/>
</dbReference>
<gene>
    <name evidence="7" type="ORF">KPH14_002427</name>
</gene>
<keyword evidence="8" id="KW-1185">Reference proteome</keyword>
<evidence type="ECO:0000313" key="8">
    <source>
        <dbReference type="Proteomes" id="UP001258017"/>
    </source>
</evidence>
<name>A0AAD9RMR4_9HYME</name>
<dbReference type="InterPro" id="IPR008166">
    <property type="entry name" value="Glyco_transf_92"/>
</dbReference>